<reference evidence="7 8" key="1">
    <citation type="submission" date="2019-03" db="EMBL/GenBank/DDBJ databases">
        <title>Genomics of glacier-inhabiting Cryobacterium strains.</title>
        <authorList>
            <person name="Liu Q."/>
            <person name="Xin Y.-H."/>
        </authorList>
    </citation>
    <scope>NUCLEOTIDE SEQUENCE [LARGE SCALE GENOMIC DNA]</scope>
    <source>
        <strain evidence="7 8">Sr36</strain>
    </source>
</reference>
<keyword evidence="8" id="KW-1185">Reference proteome</keyword>
<comment type="caution">
    <text evidence="7">The sequence shown here is derived from an EMBL/GenBank/DDBJ whole genome shotgun (WGS) entry which is preliminary data.</text>
</comment>
<evidence type="ECO:0000313" key="7">
    <source>
        <dbReference type="EMBL" id="TFD66784.1"/>
    </source>
</evidence>
<feature type="transmembrane region" description="Helical" evidence="5">
    <location>
        <begin position="422"/>
        <end position="445"/>
    </location>
</feature>
<feature type="transmembrane region" description="Helical" evidence="5">
    <location>
        <begin position="465"/>
        <end position="484"/>
    </location>
</feature>
<accession>A0A4R9AQG8</accession>
<dbReference type="InterPro" id="IPR050367">
    <property type="entry name" value="APC_superfamily"/>
</dbReference>
<evidence type="ECO:0000256" key="4">
    <source>
        <dbReference type="ARBA" id="ARBA00023136"/>
    </source>
</evidence>
<feature type="transmembrane region" description="Helical" evidence="5">
    <location>
        <begin position="54"/>
        <end position="77"/>
    </location>
</feature>
<dbReference type="Gene3D" id="1.20.1740.10">
    <property type="entry name" value="Amino acid/polyamine transporter I"/>
    <property type="match status" value="1"/>
</dbReference>
<feature type="transmembrane region" description="Helical" evidence="5">
    <location>
        <begin position="201"/>
        <end position="222"/>
    </location>
</feature>
<name>A0A4R9AQG8_9MICO</name>
<protein>
    <submittedName>
        <fullName evidence="7">APC family permease</fullName>
    </submittedName>
</protein>
<dbReference type="PANTHER" id="PTHR42770:SF16">
    <property type="entry name" value="AMINO ACID PERMEASE"/>
    <property type="match status" value="1"/>
</dbReference>
<dbReference type="GO" id="GO:0016020">
    <property type="term" value="C:membrane"/>
    <property type="evidence" value="ECO:0007669"/>
    <property type="project" value="UniProtKB-SubCell"/>
</dbReference>
<evidence type="ECO:0000313" key="8">
    <source>
        <dbReference type="Proteomes" id="UP000298154"/>
    </source>
</evidence>
<dbReference type="GO" id="GO:0055085">
    <property type="term" value="P:transmembrane transport"/>
    <property type="evidence" value="ECO:0007669"/>
    <property type="project" value="InterPro"/>
</dbReference>
<organism evidence="7 8">
    <name type="scientific">Cryobacterium ruanii</name>
    <dbReference type="NCBI Taxonomy" id="1259197"/>
    <lineage>
        <taxon>Bacteria</taxon>
        <taxon>Bacillati</taxon>
        <taxon>Actinomycetota</taxon>
        <taxon>Actinomycetes</taxon>
        <taxon>Micrococcales</taxon>
        <taxon>Microbacteriaceae</taxon>
        <taxon>Cryobacterium</taxon>
    </lineage>
</organism>
<feature type="transmembrane region" description="Helical" evidence="5">
    <location>
        <begin position="382"/>
        <end position="410"/>
    </location>
</feature>
<dbReference type="Pfam" id="PF00324">
    <property type="entry name" value="AA_permease"/>
    <property type="match status" value="1"/>
</dbReference>
<evidence type="ECO:0000256" key="3">
    <source>
        <dbReference type="ARBA" id="ARBA00022989"/>
    </source>
</evidence>
<dbReference type="PANTHER" id="PTHR42770">
    <property type="entry name" value="AMINO ACID TRANSPORTER-RELATED"/>
    <property type="match status" value="1"/>
</dbReference>
<evidence type="ECO:0000259" key="6">
    <source>
        <dbReference type="Pfam" id="PF00324"/>
    </source>
</evidence>
<dbReference type="Proteomes" id="UP000298154">
    <property type="component" value="Unassembled WGS sequence"/>
</dbReference>
<evidence type="ECO:0000256" key="5">
    <source>
        <dbReference type="SAM" id="Phobius"/>
    </source>
</evidence>
<keyword evidence="2 5" id="KW-0812">Transmembrane</keyword>
<dbReference type="AlphaFoldDB" id="A0A4R9AQG8"/>
<evidence type="ECO:0000256" key="1">
    <source>
        <dbReference type="ARBA" id="ARBA00004141"/>
    </source>
</evidence>
<feature type="transmembrane region" description="Helical" evidence="5">
    <location>
        <begin position="356"/>
        <end position="376"/>
    </location>
</feature>
<dbReference type="EMBL" id="SOHK01000009">
    <property type="protein sequence ID" value="TFD66784.1"/>
    <property type="molecule type" value="Genomic_DNA"/>
</dbReference>
<feature type="transmembrane region" description="Helical" evidence="5">
    <location>
        <begin position="21"/>
        <end position="48"/>
    </location>
</feature>
<keyword evidence="4 5" id="KW-0472">Membrane</keyword>
<feature type="transmembrane region" description="Helical" evidence="5">
    <location>
        <begin position="303"/>
        <end position="323"/>
    </location>
</feature>
<feature type="transmembrane region" description="Helical" evidence="5">
    <location>
        <begin position="161"/>
        <end position="181"/>
    </location>
</feature>
<gene>
    <name evidence="7" type="ORF">E3T47_06325</name>
</gene>
<dbReference type="OrthoDB" id="137613at2"/>
<evidence type="ECO:0000256" key="2">
    <source>
        <dbReference type="ARBA" id="ARBA00022692"/>
    </source>
</evidence>
<dbReference type="RefSeq" id="WP_134555302.1">
    <property type="nucleotide sequence ID" value="NZ_SOHK01000009.1"/>
</dbReference>
<feature type="transmembrane region" description="Helical" evidence="5">
    <location>
        <begin position="98"/>
        <end position="123"/>
    </location>
</feature>
<comment type="subcellular location">
    <subcellularLocation>
        <location evidence="1">Membrane</location>
        <topology evidence="1">Multi-pass membrane protein</topology>
    </subcellularLocation>
</comment>
<feature type="domain" description="Amino acid permease/ SLC12A" evidence="6">
    <location>
        <begin position="38"/>
        <end position="405"/>
    </location>
</feature>
<keyword evidence="3 5" id="KW-1133">Transmembrane helix</keyword>
<dbReference type="InterPro" id="IPR004841">
    <property type="entry name" value="AA-permease/SLC12A_dom"/>
</dbReference>
<dbReference type="PIRSF" id="PIRSF006060">
    <property type="entry name" value="AA_transporter"/>
    <property type="match status" value="1"/>
</dbReference>
<proteinExistence type="predicted"/>
<feature type="transmembrane region" description="Helical" evidence="5">
    <location>
        <begin position="242"/>
        <end position="262"/>
    </location>
</feature>
<feature type="transmembrane region" description="Helical" evidence="5">
    <location>
        <begin position="135"/>
        <end position="154"/>
    </location>
</feature>
<sequence>MTQTKPASTTAPETALHKGRLGVFGIVFFVVAAAAPLVGMTGAVPVAIVLGNGAAAPGAYVVVGLTLLVFSVGYAAMSQRVTNAGAFFAYIGRGLGRHLGTASAFVSILAYLAIQLAIYGFFGALMAGQVGVLPWWAWSLLSWGVVTLLSLLSVDVGARVLGVLMLLELAALVVTAVAILIDGGPEGLNFWASFDPSAIIAGGLAGSAGIAFAFAFASFIGFEATAIYGEESKDPKTVVPRATYLAVVVITVLFGLTAFAMVTGMGASTVVEKTALLSTVDGVPLADPAAVLFALATQYVGPWMATVMSILVLSSLFAGLLAFQNAASRYLFALGRGGALPRPLSMVNGRGAPSTASLVTSVITGVVVVVFAVFQLDPVLNLFYWFSGLSVIAIVLIEILVSVAIIVYFLRNKGAENIFQTVIAPVLATIGLLLGEYLLMSRFGLLAGTVADGVDPTTTPWGLSMTGWVLVALPFVLLIGGYVWSRMQNHENDDLVRDVLS</sequence>